<protein>
    <recommendedName>
        <fullName evidence="3">Type VI secretion system baseplate subunit TssG</fullName>
    </recommendedName>
</protein>
<dbReference type="Proteomes" id="UP000186309">
    <property type="component" value="Chromosome"/>
</dbReference>
<evidence type="ECO:0000313" key="2">
    <source>
        <dbReference type="Proteomes" id="UP000186309"/>
    </source>
</evidence>
<dbReference type="RefSeq" id="WP_076348113.1">
    <property type="nucleotide sequence ID" value="NZ_CP019082.1"/>
</dbReference>
<accession>A0A1U7CTD6</accession>
<dbReference type="PANTHER" id="PTHR35564">
    <property type="match status" value="1"/>
</dbReference>
<dbReference type="Pfam" id="PF06996">
    <property type="entry name" value="T6SS_TssG"/>
    <property type="match status" value="1"/>
</dbReference>
<organism evidence="1 2">
    <name type="scientific">Paludisphaera borealis</name>
    <dbReference type="NCBI Taxonomy" id="1387353"/>
    <lineage>
        <taxon>Bacteria</taxon>
        <taxon>Pseudomonadati</taxon>
        <taxon>Planctomycetota</taxon>
        <taxon>Planctomycetia</taxon>
        <taxon>Isosphaerales</taxon>
        <taxon>Isosphaeraceae</taxon>
        <taxon>Paludisphaera</taxon>
    </lineage>
</organism>
<evidence type="ECO:0008006" key="3">
    <source>
        <dbReference type="Google" id="ProtNLM"/>
    </source>
</evidence>
<reference evidence="2" key="1">
    <citation type="submission" date="2016-12" db="EMBL/GenBank/DDBJ databases">
        <title>Comparative genomics of four Isosphaeraceae planctomycetes: a common pool of plasmids and glycoside hydrolase genes.</title>
        <authorList>
            <person name="Ivanova A."/>
        </authorList>
    </citation>
    <scope>NUCLEOTIDE SEQUENCE [LARGE SCALE GENOMIC DNA]</scope>
    <source>
        <strain evidence="2">PX4</strain>
    </source>
</reference>
<dbReference type="InterPro" id="IPR010732">
    <property type="entry name" value="T6SS_TssG-like"/>
</dbReference>
<dbReference type="PANTHER" id="PTHR35564:SF4">
    <property type="entry name" value="CYTOPLASMIC PROTEIN"/>
    <property type="match status" value="1"/>
</dbReference>
<sequence length="352" mass="40246">MATSQRRSDVALIERLFEEPFRFDFFQAVRLLERIGKARAPVGFDGPYARETVRFAQHVSMNFPASAIDTLERDAQNDDAPPRMVTSFIGLLGASGALPTVYTEELVGPRGKNRGPAVDFFNLFHHRIVSLFYRAWEKYHLPTQWEKSLDRDRRPGGDDEDRFTASLFHLLGLGLGSLRERQGFDDESLLFYTGVFAQQHRSAVMLERLIADCFGHPAEVLSFTGQWLRLRPEEQSRMGRTGGFNRLGRDAVAGRKVWDVQSKFRLRLGPLTFTAFREFLPDGAASNHLMSLVRFYTRSELDFDVQLILKKEDVPMCELSRGPTAARLGRTSWLKRREFEYDAGDAIFKPGR</sequence>
<dbReference type="STRING" id="1387353.BSF38_03742"/>
<proteinExistence type="predicted"/>
<gene>
    <name evidence="1" type="ORF">BSF38_03742</name>
</gene>
<dbReference type="OrthoDB" id="1523296at2"/>
<evidence type="ECO:0000313" key="1">
    <source>
        <dbReference type="EMBL" id="APW62207.1"/>
    </source>
</evidence>
<dbReference type="AlphaFoldDB" id="A0A1U7CTD6"/>
<dbReference type="KEGG" id="pbor:BSF38_03742"/>
<dbReference type="EMBL" id="CP019082">
    <property type="protein sequence ID" value="APW62207.1"/>
    <property type="molecule type" value="Genomic_DNA"/>
</dbReference>
<dbReference type="NCBIfam" id="TIGR03347">
    <property type="entry name" value="VI_chp_1"/>
    <property type="match status" value="1"/>
</dbReference>
<name>A0A1U7CTD6_9BACT</name>
<keyword evidence="2" id="KW-1185">Reference proteome</keyword>